<evidence type="ECO:0000313" key="4">
    <source>
        <dbReference type="Proteomes" id="UP000887013"/>
    </source>
</evidence>
<dbReference type="GO" id="GO:0006979">
    <property type="term" value="P:response to oxidative stress"/>
    <property type="evidence" value="ECO:0007669"/>
    <property type="project" value="InterPro"/>
</dbReference>
<keyword evidence="2" id="KW-0472">Membrane</keyword>
<accession>A0A8X6TCN9</accession>
<keyword evidence="1 3" id="KW-0575">Peroxidase</keyword>
<dbReference type="PROSITE" id="PS50292">
    <property type="entry name" value="PEROXIDASE_3"/>
    <property type="match status" value="1"/>
</dbReference>
<dbReference type="OrthoDB" id="823504at2759"/>
<dbReference type="SUPFAM" id="SSF48113">
    <property type="entry name" value="Heme-dependent peroxidases"/>
    <property type="match status" value="1"/>
</dbReference>
<evidence type="ECO:0000256" key="1">
    <source>
        <dbReference type="ARBA" id="ARBA00022559"/>
    </source>
</evidence>
<dbReference type="InterPro" id="IPR010255">
    <property type="entry name" value="Haem_peroxidase_sf"/>
</dbReference>
<comment type="caution">
    <text evidence="3">The sequence shown here is derived from an EMBL/GenBank/DDBJ whole genome shotgun (WGS) entry which is preliminary data.</text>
</comment>
<keyword evidence="2" id="KW-0812">Transmembrane</keyword>
<dbReference type="InterPro" id="IPR037120">
    <property type="entry name" value="Haem_peroxidase_sf_animal"/>
</dbReference>
<dbReference type="Gene3D" id="1.10.640.10">
    <property type="entry name" value="Haem peroxidase domain superfamily, animal type"/>
    <property type="match status" value="1"/>
</dbReference>
<reference evidence="3" key="1">
    <citation type="submission" date="2020-08" db="EMBL/GenBank/DDBJ databases">
        <title>Multicomponent nature underlies the extraordinary mechanical properties of spider dragline silk.</title>
        <authorList>
            <person name="Kono N."/>
            <person name="Nakamura H."/>
            <person name="Mori M."/>
            <person name="Yoshida Y."/>
            <person name="Ohtoshi R."/>
            <person name="Malay A.D."/>
            <person name="Moran D.A.P."/>
            <person name="Tomita M."/>
            <person name="Numata K."/>
            <person name="Arakawa K."/>
        </authorList>
    </citation>
    <scope>NUCLEOTIDE SEQUENCE</scope>
</reference>
<evidence type="ECO:0000256" key="2">
    <source>
        <dbReference type="SAM" id="Phobius"/>
    </source>
</evidence>
<dbReference type="Pfam" id="PF03098">
    <property type="entry name" value="An_peroxidase"/>
    <property type="match status" value="1"/>
</dbReference>
<dbReference type="GO" id="GO:0020037">
    <property type="term" value="F:heme binding"/>
    <property type="evidence" value="ECO:0007669"/>
    <property type="project" value="InterPro"/>
</dbReference>
<gene>
    <name evidence="3" type="primary">Pxd</name>
    <name evidence="3" type="ORF">NPIL_371741</name>
</gene>
<proteinExistence type="predicted"/>
<name>A0A8X6TCN9_NEPPI</name>
<protein>
    <submittedName>
        <fullName evidence="3">Peroxidase</fullName>
    </submittedName>
</protein>
<dbReference type="Proteomes" id="UP000887013">
    <property type="component" value="Unassembled WGS sequence"/>
</dbReference>
<dbReference type="AlphaFoldDB" id="A0A8X6TCN9"/>
<dbReference type="GO" id="GO:0004601">
    <property type="term" value="F:peroxidase activity"/>
    <property type="evidence" value="ECO:0007669"/>
    <property type="project" value="UniProtKB-KW"/>
</dbReference>
<organism evidence="3 4">
    <name type="scientific">Nephila pilipes</name>
    <name type="common">Giant wood spider</name>
    <name type="synonym">Nephila maculata</name>
    <dbReference type="NCBI Taxonomy" id="299642"/>
    <lineage>
        <taxon>Eukaryota</taxon>
        <taxon>Metazoa</taxon>
        <taxon>Ecdysozoa</taxon>
        <taxon>Arthropoda</taxon>
        <taxon>Chelicerata</taxon>
        <taxon>Arachnida</taxon>
        <taxon>Araneae</taxon>
        <taxon>Araneomorphae</taxon>
        <taxon>Entelegynae</taxon>
        <taxon>Araneoidea</taxon>
        <taxon>Nephilidae</taxon>
        <taxon>Nephila</taxon>
    </lineage>
</organism>
<keyword evidence="1 3" id="KW-0560">Oxidoreductase</keyword>
<dbReference type="InterPro" id="IPR019791">
    <property type="entry name" value="Haem_peroxidase_animal"/>
</dbReference>
<feature type="transmembrane region" description="Helical" evidence="2">
    <location>
        <begin position="12"/>
        <end position="30"/>
    </location>
</feature>
<dbReference type="EMBL" id="BMAW01055584">
    <property type="protein sequence ID" value="GFT01611.1"/>
    <property type="molecule type" value="Genomic_DNA"/>
</dbReference>
<evidence type="ECO:0000313" key="3">
    <source>
        <dbReference type="EMBL" id="GFT01611.1"/>
    </source>
</evidence>
<dbReference type="PANTHER" id="PTHR11475:SF134">
    <property type="entry name" value="LD42267P"/>
    <property type="match status" value="1"/>
</dbReference>
<sequence length="245" mass="28023">MTYLIKAHTTFYVFIIFIGLFFVISSEYSINNVPLSQRINFYERDLPPLGSIELLPDNDYEEADSAESPPGKLFGTDLSAMDTQRGRDHGLPPYVHMVRYCSGGRVNITSFGDLVQLMDLENIGFLRKTYSFVEDIDLWVGLQMENHFPQSEVGPTSVCLIAKQFYFLKFGDRFYFEHKGEVPSFTAAQRKSLKQCSLARILCDNTPITHLQKNVMLLPSFNNPEIPCSQIPEIDLTPWKETVQE</sequence>
<dbReference type="PANTHER" id="PTHR11475">
    <property type="entry name" value="OXIDASE/PEROXIDASE"/>
    <property type="match status" value="1"/>
</dbReference>
<keyword evidence="2" id="KW-1133">Transmembrane helix</keyword>
<keyword evidence="4" id="KW-1185">Reference proteome</keyword>